<reference evidence="12" key="1">
    <citation type="submission" date="2017-11" db="EMBL/GenBank/DDBJ databases">
        <authorList>
            <person name="Zhu W."/>
        </authorList>
    </citation>
    <scope>NUCLEOTIDE SEQUENCE [LARGE SCALE GENOMIC DNA]</scope>
    <source>
        <strain evidence="12">CAU 1183</strain>
    </source>
</reference>
<dbReference type="InterPro" id="IPR036852">
    <property type="entry name" value="Peptidase_S8/S53_dom_sf"/>
</dbReference>
<dbReference type="InterPro" id="IPR000209">
    <property type="entry name" value="Peptidase_S8/S53_dom"/>
</dbReference>
<dbReference type="PANTHER" id="PTHR43399">
    <property type="entry name" value="SUBTILISIN-RELATED"/>
    <property type="match status" value="1"/>
</dbReference>
<dbReference type="GO" id="GO:0004252">
    <property type="term" value="F:serine-type endopeptidase activity"/>
    <property type="evidence" value="ECO:0007669"/>
    <property type="project" value="UniProtKB-UniRule"/>
</dbReference>
<dbReference type="EMBL" id="PIOC01000003">
    <property type="protein sequence ID" value="RDW21414.1"/>
    <property type="molecule type" value="Genomic_DNA"/>
</dbReference>
<dbReference type="InterPro" id="IPR010259">
    <property type="entry name" value="S8pro/Inhibitor_I9"/>
</dbReference>
<feature type="active site" description="Charge relay system" evidence="5 6">
    <location>
        <position position="441"/>
    </location>
</feature>
<keyword evidence="3 6" id="KW-0378">Hydrolase</keyword>
<dbReference type="PROSITE" id="PS51892">
    <property type="entry name" value="SUBTILASE"/>
    <property type="match status" value="1"/>
</dbReference>
<evidence type="ECO:0000259" key="9">
    <source>
        <dbReference type="Pfam" id="PF05922"/>
    </source>
</evidence>
<dbReference type="Proteomes" id="UP000257143">
    <property type="component" value="Unassembled WGS sequence"/>
</dbReference>
<dbReference type="Gene3D" id="3.40.50.12090">
    <property type="match status" value="2"/>
</dbReference>
<dbReference type="Gene3D" id="2.60.40.1120">
    <property type="entry name" value="Carboxypeptidase-like, regulatory domain"/>
    <property type="match status" value="2"/>
</dbReference>
<feature type="domain" description="Inhibitor I9" evidence="9">
    <location>
        <begin position="72"/>
        <end position="181"/>
    </location>
</feature>
<dbReference type="InterPro" id="IPR033857">
    <property type="entry name" value="Bacillopeptidase_F"/>
</dbReference>
<keyword evidence="4 6" id="KW-0720">Serine protease</keyword>
<dbReference type="NCBIfam" id="NF033510">
    <property type="entry name" value="Ca_tandemer"/>
    <property type="match status" value="1"/>
</dbReference>
<evidence type="ECO:0000256" key="3">
    <source>
        <dbReference type="ARBA" id="ARBA00022801"/>
    </source>
</evidence>
<evidence type="ECO:0000256" key="5">
    <source>
        <dbReference type="PIRSR" id="PIRSR615500-1"/>
    </source>
</evidence>
<dbReference type="InterPro" id="IPR015500">
    <property type="entry name" value="Peptidase_S8_subtilisin-rel"/>
</dbReference>
<evidence type="ECO:0000256" key="4">
    <source>
        <dbReference type="ARBA" id="ARBA00022825"/>
    </source>
</evidence>
<evidence type="ECO:0008006" key="13">
    <source>
        <dbReference type="Google" id="ProtNLM"/>
    </source>
</evidence>
<evidence type="ECO:0000313" key="12">
    <source>
        <dbReference type="Proteomes" id="UP000257143"/>
    </source>
</evidence>
<dbReference type="Pfam" id="PF17936">
    <property type="entry name" value="Big_6"/>
    <property type="match status" value="1"/>
</dbReference>
<accession>A0A3D8PZG5</accession>
<dbReference type="SUPFAM" id="SSF49464">
    <property type="entry name" value="Carboxypeptidase regulatory domain-like"/>
    <property type="match status" value="2"/>
</dbReference>
<dbReference type="GO" id="GO:0006508">
    <property type="term" value="P:proteolysis"/>
    <property type="evidence" value="ECO:0007669"/>
    <property type="project" value="UniProtKB-KW"/>
</dbReference>
<dbReference type="InterPro" id="IPR008969">
    <property type="entry name" value="CarboxyPept-like_regulatory"/>
</dbReference>
<feature type="domain" description="Peptidase S8/S53" evidence="8">
    <location>
        <begin position="218"/>
        <end position="493"/>
    </location>
</feature>
<evidence type="ECO:0000256" key="6">
    <source>
        <dbReference type="PROSITE-ProRule" id="PRU01240"/>
    </source>
</evidence>
<dbReference type="Pfam" id="PF04122">
    <property type="entry name" value="CW_binding_2"/>
    <property type="match status" value="3"/>
</dbReference>
<gene>
    <name evidence="11" type="ORF">CWR48_03150</name>
</gene>
<keyword evidence="2 6" id="KW-0645">Protease</keyword>
<evidence type="ECO:0000259" key="8">
    <source>
        <dbReference type="Pfam" id="PF00082"/>
    </source>
</evidence>
<dbReference type="CDD" id="cd07481">
    <property type="entry name" value="Peptidases_S8_BacillopeptidaseF-like"/>
    <property type="match status" value="1"/>
</dbReference>
<keyword evidence="12" id="KW-1185">Reference proteome</keyword>
<dbReference type="InterPro" id="IPR051048">
    <property type="entry name" value="Peptidase_S8/S53_subtilisin"/>
</dbReference>
<dbReference type="Pfam" id="PF09136">
    <property type="entry name" value="Glucodextran_B"/>
    <property type="match status" value="2"/>
</dbReference>
<dbReference type="Pfam" id="PF13620">
    <property type="entry name" value="CarboxypepD_reg"/>
    <property type="match status" value="1"/>
</dbReference>
<evidence type="ECO:0000256" key="7">
    <source>
        <dbReference type="RuleBase" id="RU003355"/>
    </source>
</evidence>
<feature type="domain" description="Bacterial Ig" evidence="10">
    <location>
        <begin position="1009"/>
        <end position="1087"/>
    </location>
</feature>
<evidence type="ECO:0000259" key="10">
    <source>
        <dbReference type="Pfam" id="PF17936"/>
    </source>
</evidence>
<comment type="similarity">
    <text evidence="1 6 7">Belongs to the peptidase S8 family.</text>
</comment>
<dbReference type="PRINTS" id="PR00723">
    <property type="entry name" value="SUBTILISIN"/>
</dbReference>
<feature type="active site" description="Charge relay system" evidence="5 6">
    <location>
        <position position="273"/>
    </location>
</feature>
<proteinExistence type="inferred from homology"/>
<dbReference type="InterPro" id="IPR023827">
    <property type="entry name" value="Peptidase_S8_Asp-AS"/>
</dbReference>
<dbReference type="Pfam" id="PF13715">
    <property type="entry name" value="CarbopepD_reg_2"/>
    <property type="match status" value="1"/>
</dbReference>
<dbReference type="PROSITE" id="PS00136">
    <property type="entry name" value="SUBTILASE_ASP"/>
    <property type="match status" value="1"/>
</dbReference>
<dbReference type="Pfam" id="PF05922">
    <property type="entry name" value="Inhibitor_I9"/>
    <property type="match status" value="1"/>
</dbReference>
<dbReference type="InterPro" id="IPR041498">
    <property type="entry name" value="Big_6"/>
</dbReference>
<evidence type="ECO:0000313" key="11">
    <source>
        <dbReference type="EMBL" id="RDW21414.1"/>
    </source>
</evidence>
<evidence type="ECO:0000256" key="1">
    <source>
        <dbReference type="ARBA" id="ARBA00011073"/>
    </source>
</evidence>
<organism evidence="11 12">
    <name type="scientific">Oceanobacillus arenosus</name>
    <dbReference type="NCBI Taxonomy" id="1229153"/>
    <lineage>
        <taxon>Bacteria</taxon>
        <taxon>Bacillati</taxon>
        <taxon>Bacillota</taxon>
        <taxon>Bacilli</taxon>
        <taxon>Bacillales</taxon>
        <taxon>Bacillaceae</taxon>
        <taxon>Oceanobacillus</taxon>
    </lineage>
</organism>
<dbReference type="InterPro" id="IPR023828">
    <property type="entry name" value="Peptidase_S8_Ser-AS"/>
</dbReference>
<dbReference type="InterPro" id="IPR007253">
    <property type="entry name" value="Cell_wall-bd_2"/>
</dbReference>
<dbReference type="InterPro" id="IPR022398">
    <property type="entry name" value="Peptidase_S8_His-AS"/>
</dbReference>
<dbReference type="Gene3D" id="3.40.50.200">
    <property type="entry name" value="Peptidase S8/S53 domain"/>
    <property type="match status" value="1"/>
</dbReference>
<dbReference type="PROSITE" id="PS00137">
    <property type="entry name" value="SUBTILASE_HIS"/>
    <property type="match status" value="1"/>
</dbReference>
<dbReference type="PANTHER" id="PTHR43399:SF4">
    <property type="entry name" value="CELL WALL-ASSOCIATED PROTEASE"/>
    <property type="match status" value="1"/>
</dbReference>
<dbReference type="Pfam" id="PF00082">
    <property type="entry name" value="Peptidase_S8"/>
    <property type="match status" value="1"/>
</dbReference>
<name>A0A3D8PZG5_9BACI</name>
<evidence type="ECO:0000256" key="2">
    <source>
        <dbReference type="ARBA" id="ARBA00022670"/>
    </source>
</evidence>
<dbReference type="PROSITE" id="PS00138">
    <property type="entry name" value="SUBTILASE_SER"/>
    <property type="match status" value="1"/>
</dbReference>
<protein>
    <recommendedName>
        <fullName evidence="13">Peptidase S8</fullName>
    </recommendedName>
</protein>
<comment type="caution">
    <text evidence="11">The sequence shown here is derived from an EMBL/GenBank/DDBJ whole genome shotgun (WGS) entry which is preliminary data.</text>
</comment>
<dbReference type="OrthoDB" id="9798386at2"/>
<sequence>MSKAKLKQWSIRTYSILLSFLMIFSLITPGLVHAQSQSTSELYSSLNDNKEVVEAKVSKQLASVFEDNNKVSFIIKFKEKADAQKVAKEAKESAKKASLSAFKQEYAQRSAVISELKATAQKSQQNVNEYLEQEVEKGNAEDIQSFHIVNGIAVLATKEVAEKVASFEEVEAILPNERIQLNSVDKVESVASIANSDGVEQNVSHVGAPDVWNMGIDGSGVVVAVLDSGVDWNHPALKGKYRGYNPETGDVDHRYSWYDATAGRSVPYDDNQHGTHVTGTILGSEPDGSNKIGVAPGAQWIGVKMLNVNGSGSSTEALRAAEWVLAPGGDVSKAPDIVNNSWSGSAGFNEWYREAVIAWRAAGIFPEFSAGNEGPGTIAVPANYPESFATGAVDYNNNLASFSSTGPAPYDEIKPDISAPGVNIRSSVPGGRYESGWNGTSMAGPAVSGVVALILSADNRLSVDEIEQAIKDTATPLTNAVYPNSPNNGFGYGLINAFEAVSKVAVNYSKIEGKVTKEGNNAQPLSATINVVETGSSVNTNPADGTYSLPHKPGKYTVMAEAYGYQSKAQSVTIEKNQTVKANFALAENPKGTVSGKVTNQRTDEAIEGATLLLVEDANVEPIQTDANGKYSLTGYDGTYTLKVMAPGFHDQEIKVSIKGNRELNVELEPVYTVPGGEIGYDDGTIEDARAFYDAGNGWAVKMSLAPGKDSAIITEGVFQFYDSYWPYPGGTAFAVEVWDATGPNGFPGKKLAGPINATAKRSSAEWTVVDLRDQNIKVDGDFYMVYVQTSPFENAPGLAIDDNGYNWGRTYDYLGGDFVSTPIEEGNAMIRVRIDYESEAPSVITSPADGLLTNKADITVKGKTSAGATVQLMNNGVKAETAMADGNGNFSIPTKLKEGQNEIKAVSNKINSAPVNITLDTHAPVLTIDNPQDGFETNKETVTIGGIVSDDHLDSVKVNGQAATVSNGHYSKSITLKNGKNEITVTATDKAGNVSQAAKVVVADKTVPKAPVVDVVTDQSTVLTGKAESGSTVIAKVSGKEIGTATAKADGTFEIKIAKQTAGMEIVVTATDKAGNVSQVTKVVVQAQLDRISGYSRYDTAIEISERGWTSANTVIVTRGDNFADALAGVPLAHKLEAPILMTPGNKLWDNTLTEIKRLGAKNIVILGGEVAVSKNVSNALEKSGLNVRRISGHSRFDTAALIAAEVAPKGTSKVVVANGMDFPDALSVASHAAKNGLPILLTQSNKLPDATKAKIKQLGAKETIVVGGEVAVSKNVEKQLPKTTRLSGHSRYDTNIAISEYFGVASKHLYVATGKNYADALTGAVLAAKDDSTILLVHNQVPATLSNYIKKQKADSLSIFGGEVAVNKDVENALRKLLPW</sequence>
<dbReference type="Gene3D" id="2.60.40.10">
    <property type="entry name" value="Immunoglobulins"/>
    <property type="match status" value="3"/>
</dbReference>
<feature type="active site" description="Charge relay system" evidence="5 6">
    <location>
        <position position="227"/>
    </location>
</feature>
<dbReference type="InterPro" id="IPR013783">
    <property type="entry name" value="Ig-like_fold"/>
</dbReference>
<dbReference type="SUPFAM" id="SSF52743">
    <property type="entry name" value="Subtilisin-like"/>
    <property type="match status" value="1"/>
</dbReference>